<dbReference type="Gene3D" id="1.10.630.10">
    <property type="entry name" value="Cytochrome P450"/>
    <property type="match status" value="1"/>
</dbReference>
<dbReference type="GO" id="GO:0016705">
    <property type="term" value="F:oxidoreductase activity, acting on paired donors, with incorporation or reduction of molecular oxygen"/>
    <property type="evidence" value="ECO:0007669"/>
    <property type="project" value="InterPro"/>
</dbReference>
<dbReference type="OrthoDB" id="3945418at2759"/>
<organism evidence="1 2">
    <name type="scientific">Coptis chinensis</name>
    <dbReference type="NCBI Taxonomy" id="261450"/>
    <lineage>
        <taxon>Eukaryota</taxon>
        <taxon>Viridiplantae</taxon>
        <taxon>Streptophyta</taxon>
        <taxon>Embryophyta</taxon>
        <taxon>Tracheophyta</taxon>
        <taxon>Spermatophyta</taxon>
        <taxon>Magnoliopsida</taxon>
        <taxon>Ranunculales</taxon>
        <taxon>Ranunculaceae</taxon>
        <taxon>Coptidoideae</taxon>
        <taxon>Coptis</taxon>
    </lineage>
</organism>
<sequence>MDYCTGAHTITPTLALIGLHWLYRAEYSVVQITTVESSINPLAVDSAMVRRNEWAIRTKSKEEEYAKTIERRILSNWLGDGSVFWVACGTHLNKDIFDNPTTFDPSRFEHPLKPIPPYAYVPFGAGTRDVHRDRIREN</sequence>
<dbReference type="GO" id="GO:0005506">
    <property type="term" value="F:iron ion binding"/>
    <property type="evidence" value="ECO:0007669"/>
    <property type="project" value="InterPro"/>
</dbReference>
<gene>
    <name evidence="1" type="ORF">IFM89_009782</name>
</gene>
<dbReference type="Pfam" id="PF00067">
    <property type="entry name" value="p450"/>
    <property type="match status" value="1"/>
</dbReference>
<dbReference type="GO" id="GO:0004497">
    <property type="term" value="F:monooxygenase activity"/>
    <property type="evidence" value="ECO:0007669"/>
    <property type="project" value="InterPro"/>
</dbReference>
<proteinExistence type="predicted"/>
<evidence type="ECO:0000313" key="2">
    <source>
        <dbReference type="Proteomes" id="UP000631114"/>
    </source>
</evidence>
<reference evidence="1 2" key="1">
    <citation type="submission" date="2020-10" db="EMBL/GenBank/DDBJ databases">
        <title>The Coptis chinensis genome and diversification of protoberbering-type alkaloids.</title>
        <authorList>
            <person name="Wang B."/>
            <person name="Shu S."/>
            <person name="Song C."/>
            <person name="Liu Y."/>
        </authorList>
    </citation>
    <scope>NUCLEOTIDE SEQUENCE [LARGE SCALE GENOMIC DNA]</scope>
    <source>
        <strain evidence="1">HL-2020</strain>
        <tissue evidence="1">Leaf</tissue>
    </source>
</reference>
<dbReference type="GO" id="GO:0020037">
    <property type="term" value="F:heme binding"/>
    <property type="evidence" value="ECO:0007669"/>
    <property type="project" value="InterPro"/>
</dbReference>
<dbReference type="GO" id="GO:0044550">
    <property type="term" value="P:secondary metabolite biosynthetic process"/>
    <property type="evidence" value="ECO:0007669"/>
    <property type="project" value="UniProtKB-ARBA"/>
</dbReference>
<name>A0A835HZ89_9MAGN</name>
<evidence type="ECO:0000313" key="1">
    <source>
        <dbReference type="EMBL" id="KAF9608416.1"/>
    </source>
</evidence>
<dbReference type="Proteomes" id="UP000631114">
    <property type="component" value="Unassembled WGS sequence"/>
</dbReference>
<dbReference type="AlphaFoldDB" id="A0A835HZ89"/>
<dbReference type="EMBL" id="JADFTS010000004">
    <property type="protein sequence ID" value="KAF9608416.1"/>
    <property type="molecule type" value="Genomic_DNA"/>
</dbReference>
<dbReference type="InterPro" id="IPR036396">
    <property type="entry name" value="Cyt_P450_sf"/>
</dbReference>
<protein>
    <submittedName>
        <fullName evidence="1">Uncharacterized protein</fullName>
    </submittedName>
</protein>
<comment type="caution">
    <text evidence="1">The sequence shown here is derived from an EMBL/GenBank/DDBJ whole genome shotgun (WGS) entry which is preliminary data.</text>
</comment>
<dbReference type="SUPFAM" id="SSF48264">
    <property type="entry name" value="Cytochrome P450"/>
    <property type="match status" value="1"/>
</dbReference>
<keyword evidence="2" id="KW-1185">Reference proteome</keyword>
<dbReference type="InterPro" id="IPR001128">
    <property type="entry name" value="Cyt_P450"/>
</dbReference>
<accession>A0A835HZ89</accession>